<accession>A0A2U1MKN8</accession>
<comment type="caution">
    <text evidence="2">The sequence shown here is derived from an EMBL/GenBank/DDBJ whole genome shotgun (WGS) entry which is preliminary data.</text>
</comment>
<dbReference type="EMBL" id="PKPP01005018">
    <property type="protein sequence ID" value="PWA61784.1"/>
    <property type="molecule type" value="Genomic_DNA"/>
</dbReference>
<keyword evidence="3" id="KW-1185">Reference proteome</keyword>
<dbReference type="AlphaFoldDB" id="A0A2U1MKN8"/>
<name>A0A2U1MKN8_ARTAN</name>
<sequence length="235" mass="26769">MCVFMWVDPNHWRRLHYTTHQSLSREIINLPKVDTFPPEDPLDWDGSISQVVLLMESKLVLVMYDSPGEGKLGFCHIGDNRWKSVEQPLDNNIFDIIFYNRQVYVFESDKIQTCNVNGKHPSALVDVVMIPEDFHELNGHVGQRAPYMAGLDDGGDWSKVKDFGRKTLFVGFNSSFWTEDTTGVIKGNCIYYTEGGAKDTGIYHMSDGTIEPHFTGESCCDFTPLCESIIWLQSK</sequence>
<dbReference type="Pfam" id="PF03478">
    <property type="entry name" value="Beta-prop_KIB1-4"/>
    <property type="match status" value="2"/>
</dbReference>
<dbReference type="InterPro" id="IPR005174">
    <property type="entry name" value="KIB1-4_b-propeller"/>
</dbReference>
<reference evidence="2 3" key="1">
    <citation type="journal article" date="2018" name="Mol. Plant">
        <title>The genome of Artemisia annua provides insight into the evolution of Asteraceae family and artemisinin biosynthesis.</title>
        <authorList>
            <person name="Shen Q."/>
            <person name="Zhang L."/>
            <person name="Liao Z."/>
            <person name="Wang S."/>
            <person name="Yan T."/>
            <person name="Shi P."/>
            <person name="Liu M."/>
            <person name="Fu X."/>
            <person name="Pan Q."/>
            <person name="Wang Y."/>
            <person name="Lv Z."/>
            <person name="Lu X."/>
            <person name="Zhang F."/>
            <person name="Jiang W."/>
            <person name="Ma Y."/>
            <person name="Chen M."/>
            <person name="Hao X."/>
            <person name="Li L."/>
            <person name="Tang Y."/>
            <person name="Lv G."/>
            <person name="Zhou Y."/>
            <person name="Sun X."/>
            <person name="Brodelius P.E."/>
            <person name="Rose J.K.C."/>
            <person name="Tang K."/>
        </authorList>
    </citation>
    <scope>NUCLEOTIDE SEQUENCE [LARGE SCALE GENOMIC DNA]</scope>
    <source>
        <strain evidence="3">cv. Huhao1</strain>
        <tissue evidence="2">Leaf</tissue>
    </source>
</reference>
<evidence type="ECO:0000313" key="2">
    <source>
        <dbReference type="EMBL" id="PWA61784.1"/>
    </source>
</evidence>
<dbReference type="OrthoDB" id="642536at2759"/>
<evidence type="ECO:0000259" key="1">
    <source>
        <dbReference type="Pfam" id="PF03478"/>
    </source>
</evidence>
<evidence type="ECO:0000313" key="3">
    <source>
        <dbReference type="Proteomes" id="UP000245207"/>
    </source>
</evidence>
<dbReference type="PANTHER" id="PTHR44259">
    <property type="entry name" value="OS07G0183000 PROTEIN-RELATED"/>
    <property type="match status" value="1"/>
</dbReference>
<organism evidence="2 3">
    <name type="scientific">Artemisia annua</name>
    <name type="common">Sweet wormwood</name>
    <dbReference type="NCBI Taxonomy" id="35608"/>
    <lineage>
        <taxon>Eukaryota</taxon>
        <taxon>Viridiplantae</taxon>
        <taxon>Streptophyta</taxon>
        <taxon>Embryophyta</taxon>
        <taxon>Tracheophyta</taxon>
        <taxon>Spermatophyta</taxon>
        <taxon>Magnoliopsida</taxon>
        <taxon>eudicotyledons</taxon>
        <taxon>Gunneridae</taxon>
        <taxon>Pentapetalae</taxon>
        <taxon>asterids</taxon>
        <taxon>campanulids</taxon>
        <taxon>Asterales</taxon>
        <taxon>Asteraceae</taxon>
        <taxon>Asteroideae</taxon>
        <taxon>Anthemideae</taxon>
        <taxon>Artemisiinae</taxon>
        <taxon>Artemisia</taxon>
    </lineage>
</organism>
<protein>
    <recommendedName>
        <fullName evidence="1">KIB1-4 beta-propeller domain-containing protein</fullName>
    </recommendedName>
</protein>
<feature type="domain" description="KIB1-4 beta-propeller" evidence="1">
    <location>
        <begin position="155"/>
        <end position="203"/>
    </location>
</feature>
<dbReference type="InterPro" id="IPR050942">
    <property type="entry name" value="F-box_BR-signaling"/>
</dbReference>
<gene>
    <name evidence="2" type="ORF">CTI12_AA368010</name>
</gene>
<feature type="domain" description="KIB1-4 beta-propeller" evidence="1">
    <location>
        <begin position="22"/>
        <end position="128"/>
    </location>
</feature>
<proteinExistence type="predicted"/>
<dbReference type="PANTHER" id="PTHR44259:SF114">
    <property type="entry name" value="OS06G0707300 PROTEIN"/>
    <property type="match status" value="1"/>
</dbReference>
<dbReference type="Proteomes" id="UP000245207">
    <property type="component" value="Unassembled WGS sequence"/>
</dbReference>